<dbReference type="Proteomes" id="UP001596302">
    <property type="component" value="Unassembled WGS sequence"/>
</dbReference>
<feature type="domain" description="HTH tetR-type" evidence="6">
    <location>
        <begin position="12"/>
        <end position="72"/>
    </location>
</feature>
<dbReference type="PRINTS" id="PR00455">
    <property type="entry name" value="HTHTETR"/>
</dbReference>
<dbReference type="PROSITE" id="PS50977">
    <property type="entry name" value="HTH_TETR_2"/>
    <property type="match status" value="1"/>
</dbReference>
<evidence type="ECO:0000256" key="3">
    <source>
        <dbReference type="ARBA" id="ARBA00023125"/>
    </source>
</evidence>
<dbReference type="Pfam" id="PF00440">
    <property type="entry name" value="TetR_N"/>
    <property type="match status" value="1"/>
</dbReference>
<evidence type="ECO:0000256" key="4">
    <source>
        <dbReference type="ARBA" id="ARBA00023163"/>
    </source>
</evidence>
<gene>
    <name evidence="7" type="ORF">ACFQE5_20815</name>
</gene>
<evidence type="ECO:0000256" key="1">
    <source>
        <dbReference type="ARBA" id="ARBA00022491"/>
    </source>
</evidence>
<evidence type="ECO:0000256" key="2">
    <source>
        <dbReference type="ARBA" id="ARBA00023015"/>
    </source>
</evidence>
<accession>A0ABW1J7Z3</accession>
<dbReference type="InterPro" id="IPR009057">
    <property type="entry name" value="Homeodomain-like_sf"/>
</dbReference>
<dbReference type="SUPFAM" id="SSF46689">
    <property type="entry name" value="Homeodomain-like"/>
    <property type="match status" value="1"/>
</dbReference>
<dbReference type="Gene3D" id="1.10.357.10">
    <property type="entry name" value="Tetracycline Repressor, domain 2"/>
    <property type="match status" value="1"/>
</dbReference>
<dbReference type="Pfam" id="PF13977">
    <property type="entry name" value="TetR_C_6"/>
    <property type="match status" value="1"/>
</dbReference>
<protein>
    <submittedName>
        <fullName evidence="7">TetR/AcrR family transcriptional regulator</fullName>
    </submittedName>
</protein>
<name>A0ABW1J7Z3_9PSEU</name>
<keyword evidence="3 5" id="KW-0238">DNA-binding</keyword>
<dbReference type="RefSeq" id="WP_379587434.1">
    <property type="nucleotide sequence ID" value="NZ_JBHSQW010000044.1"/>
</dbReference>
<keyword evidence="8" id="KW-1185">Reference proteome</keyword>
<dbReference type="PANTHER" id="PTHR30055:SF234">
    <property type="entry name" value="HTH-TYPE TRANSCRIPTIONAL REGULATOR BETI"/>
    <property type="match status" value="1"/>
</dbReference>
<evidence type="ECO:0000256" key="5">
    <source>
        <dbReference type="PROSITE-ProRule" id="PRU00335"/>
    </source>
</evidence>
<comment type="caution">
    <text evidence="7">The sequence shown here is derived from an EMBL/GenBank/DDBJ whole genome shotgun (WGS) entry which is preliminary data.</text>
</comment>
<dbReference type="InterPro" id="IPR001647">
    <property type="entry name" value="HTH_TetR"/>
</dbReference>
<keyword evidence="2" id="KW-0805">Transcription regulation</keyword>
<sequence length="198" mass="21863">MATRLTRTEQVERNRELVLGAARRIFLERGYTGATLEAIAEAAGFSKGVVYSQFGGKPDLFLALLKRRSTERAAENAAIAAAHAGLEGLRELLRTNLRRTEQGRDWAHVLMEFRVAATRDPELNRRYAELHNHTMERFAEAVQDVLARGGLATVHPPRLFAELIFSLDAGHVLEQAAGTAQAAPADLDLLVTRLVEPL</sequence>
<keyword evidence="4" id="KW-0804">Transcription</keyword>
<evidence type="ECO:0000313" key="7">
    <source>
        <dbReference type="EMBL" id="MFC5996654.1"/>
    </source>
</evidence>
<dbReference type="InterPro" id="IPR039538">
    <property type="entry name" value="BetI_C"/>
</dbReference>
<dbReference type="SUPFAM" id="SSF48498">
    <property type="entry name" value="Tetracyclin repressor-like, C-terminal domain"/>
    <property type="match status" value="1"/>
</dbReference>
<evidence type="ECO:0000313" key="8">
    <source>
        <dbReference type="Proteomes" id="UP001596302"/>
    </source>
</evidence>
<feature type="DNA-binding region" description="H-T-H motif" evidence="5">
    <location>
        <begin position="35"/>
        <end position="54"/>
    </location>
</feature>
<dbReference type="InterPro" id="IPR036271">
    <property type="entry name" value="Tet_transcr_reg_TetR-rel_C_sf"/>
</dbReference>
<keyword evidence="1" id="KW-0678">Repressor</keyword>
<proteinExistence type="predicted"/>
<dbReference type="EMBL" id="JBHSQW010000044">
    <property type="protein sequence ID" value="MFC5996654.1"/>
    <property type="molecule type" value="Genomic_DNA"/>
</dbReference>
<evidence type="ECO:0000259" key="6">
    <source>
        <dbReference type="PROSITE" id="PS50977"/>
    </source>
</evidence>
<reference evidence="8" key="1">
    <citation type="journal article" date="2019" name="Int. J. Syst. Evol. Microbiol.">
        <title>The Global Catalogue of Microorganisms (GCM) 10K type strain sequencing project: providing services to taxonomists for standard genome sequencing and annotation.</title>
        <authorList>
            <consortium name="The Broad Institute Genomics Platform"/>
            <consortium name="The Broad Institute Genome Sequencing Center for Infectious Disease"/>
            <person name="Wu L."/>
            <person name="Ma J."/>
        </authorList>
    </citation>
    <scope>NUCLEOTIDE SEQUENCE [LARGE SCALE GENOMIC DNA]</scope>
    <source>
        <strain evidence="8">CCM 8391</strain>
    </source>
</reference>
<dbReference type="PANTHER" id="PTHR30055">
    <property type="entry name" value="HTH-TYPE TRANSCRIPTIONAL REGULATOR RUTR"/>
    <property type="match status" value="1"/>
</dbReference>
<dbReference type="InterPro" id="IPR050109">
    <property type="entry name" value="HTH-type_TetR-like_transc_reg"/>
</dbReference>
<organism evidence="7 8">
    <name type="scientific">Pseudonocardia hispaniensis</name>
    <dbReference type="NCBI Taxonomy" id="904933"/>
    <lineage>
        <taxon>Bacteria</taxon>
        <taxon>Bacillati</taxon>
        <taxon>Actinomycetota</taxon>
        <taxon>Actinomycetes</taxon>
        <taxon>Pseudonocardiales</taxon>
        <taxon>Pseudonocardiaceae</taxon>
        <taxon>Pseudonocardia</taxon>
    </lineage>
</organism>